<evidence type="ECO:0000313" key="2">
    <source>
        <dbReference type="Proteomes" id="UP001497382"/>
    </source>
</evidence>
<gene>
    <name evidence="1" type="ORF">LARSCL_LOCUS11630</name>
</gene>
<keyword evidence="2" id="KW-1185">Reference proteome</keyword>
<evidence type="ECO:0000313" key="1">
    <source>
        <dbReference type="EMBL" id="CAL1281563.1"/>
    </source>
</evidence>
<comment type="caution">
    <text evidence="1">The sequence shown here is derived from an EMBL/GenBank/DDBJ whole genome shotgun (WGS) entry which is preliminary data.</text>
</comment>
<organism evidence="1 2">
    <name type="scientific">Larinioides sclopetarius</name>
    <dbReference type="NCBI Taxonomy" id="280406"/>
    <lineage>
        <taxon>Eukaryota</taxon>
        <taxon>Metazoa</taxon>
        <taxon>Ecdysozoa</taxon>
        <taxon>Arthropoda</taxon>
        <taxon>Chelicerata</taxon>
        <taxon>Arachnida</taxon>
        <taxon>Araneae</taxon>
        <taxon>Araneomorphae</taxon>
        <taxon>Entelegynae</taxon>
        <taxon>Araneoidea</taxon>
        <taxon>Araneidae</taxon>
        <taxon>Larinioides</taxon>
    </lineage>
</organism>
<sequence length="64" mass="7373">MSSESASSDEYAFPEIFRVIQISPTAFLLCHVDYSRPRRYNLKAQMIGMIPRCEVGHPNRSRIV</sequence>
<name>A0AAV2ACA4_9ARAC</name>
<proteinExistence type="predicted"/>
<accession>A0AAV2ACA4</accession>
<protein>
    <submittedName>
        <fullName evidence="1">Uncharacterized protein</fullName>
    </submittedName>
</protein>
<dbReference type="EMBL" id="CAXIEN010000145">
    <property type="protein sequence ID" value="CAL1281563.1"/>
    <property type="molecule type" value="Genomic_DNA"/>
</dbReference>
<reference evidence="1 2" key="1">
    <citation type="submission" date="2024-04" db="EMBL/GenBank/DDBJ databases">
        <authorList>
            <person name="Rising A."/>
            <person name="Reimegard J."/>
            <person name="Sonavane S."/>
            <person name="Akerstrom W."/>
            <person name="Nylinder S."/>
            <person name="Hedman E."/>
            <person name="Kallberg Y."/>
        </authorList>
    </citation>
    <scope>NUCLEOTIDE SEQUENCE [LARGE SCALE GENOMIC DNA]</scope>
</reference>
<dbReference type="AlphaFoldDB" id="A0AAV2ACA4"/>
<dbReference type="Proteomes" id="UP001497382">
    <property type="component" value="Unassembled WGS sequence"/>
</dbReference>